<proteinExistence type="inferred from homology"/>
<dbReference type="NCBIfam" id="TIGR00732">
    <property type="entry name" value="dprA"/>
    <property type="match status" value="1"/>
</dbReference>
<accession>A0ABQ2D834</accession>
<feature type="domain" description="DprA winged helix" evidence="3">
    <location>
        <begin position="289"/>
        <end position="347"/>
    </location>
</feature>
<evidence type="ECO:0000313" key="5">
    <source>
        <dbReference type="Proteomes" id="UP000632222"/>
    </source>
</evidence>
<evidence type="ECO:0000256" key="1">
    <source>
        <dbReference type="ARBA" id="ARBA00006525"/>
    </source>
</evidence>
<dbReference type="PANTHER" id="PTHR43022:SF1">
    <property type="entry name" value="PROTEIN SMF"/>
    <property type="match status" value="1"/>
</dbReference>
<keyword evidence="5" id="KW-1185">Reference proteome</keyword>
<dbReference type="Gene3D" id="1.10.10.10">
    <property type="entry name" value="Winged helix-like DNA-binding domain superfamily/Winged helix DNA-binding domain"/>
    <property type="match status" value="1"/>
</dbReference>
<comment type="caution">
    <text evidence="4">The sequence shown here is derived from an EMBL/GenBank/DDBJ whole genome shotgun (WGS) entry which is preliminary data.</text>
</comment>
<dbReference type="InterPro" id="IPR003488">
    <property type="entry name" value="DprA"/>
</dbReference>
<evidence type="ECO:0000313" key="4">
    <source>
        <dbReference type="EMBL" id="GGJ45289.1"/>
    </source>
</evidence>
<evidence type="ECO:0000259" key="3">
    <source>
        <dbReference type="Pfam" id="PF17782"/>
    </source>
</evidence>
<comment type="similarity">
    <text evidence="1">Belongs to the DprA/Smf family.</text>
</comment>
<dbReference type="InterPro" id="IPR041614">
    <property type="entry name" value="DprA_WH"/>
</dbReference>
<dbReference type="InterPro" id="IPR036388">
    <property type="entry name" value="WH-like_DNA-bd_sf"/>
</dbReference>
<dbReference type="GO" id="GO:0003677">
    <property type="term" value="F:DNA binding"/>
    <property type="evidence" value="ECO:0007669"/>
    <property type="project" value="UniProtKB-KW"/>
</dbReference>
<evidence type="ECO:0000259" key="2">
    <source>
        <dbReference type="Pfam" id="PF02481"/>
    </source>
</evidence>
<dbReference type="PANTHER" id="PTHR43022">
    <property type="entry name" value="PROTEIN SMF"/>
    <property type="match status" value="1"/>
</dbReference>
<protein>
    <submittedName>
        <fullName evidence="4">DNA-binding protein</fullName>
    </submittedName>
</protein>
<dbReference type="InterPro" id="IPR057666">
    <property type="entry name" value="DrpA_SLOG"/>
</dbReference>
<organism evidence="4 5">
    <name type="scientific">Deinococcus roseus</name>
    <dbReference type="NCBI Taxonomy" id="392414"/>
    <lineage>
        <taxon>Bacteria</taxon>
        <taxon>Thermotogati</taxon>
        <taxon>Deinococcota</taxon>
        <taxon>Deinococci</taxon>
        <taxon>Deinococcales</taxon>
        <taxon>Deinococcaceae</taxon>
        <taxon>Deinococcus</taxon>
    </lineage>
</organism>
<reference evidence="5" key="1">
    <citation type="journal article" date="2019" name="Int. J. Syst. Evol. Microbiol.">
        <title>The Global Catalogue of Microorganisms (GCM) 10K type strain sequencing project: providing services to taxonomists for standard genome sequencing and annotation.</title>
        <authorList>
            <consortium name="The Broad Institute Genomics Platform"/>
            <consortium name="The Broad Institute Genome Sequencing Center for Infectious Disease"/>
            <person name="Wu L."/>
            <person name="Ma J."/>
        </authorList>
    </citation>
    <scope>NUCLEOTIDE SEQUENCE [LARGE SCALE GENOMIC DNA]</scope>
    <source>
        <strain evidence="5">JCM 14370</strain>
    </source>
</reference>
<sequence>MSEILALLNLKFTSQMGNIRIRRLTEHFGSATEALKAKLSDLRGIEGLDARVLQHFGSSEAANRAALEIERARKVGVRLLGLTDPDYPRALRALSDPPAVLWVKGELPVLEVVPRAVGLVGTRKCSAWALQFTRTLSRDLTQAGVRVVSGLARGIDTAAHQACIDAGGVTVGVLGSGVDNVYPSENRRLVPHMVLVSEHPLGTRPMSHNFPERNRIIAALSAGSVVIEGEVTSGSMITAHAALECGRTVFAVPGRAGDPLAAGPHKLLREGAVLTESAEDILLELGWKSAPRLNVELPEEQARIYTALDAPRTLDDVVVLTGLNAGTAQVNLMMLALSGMVMELSGGRYARV</sequence>
<dbReference type="Gene3D" id="3.40.50.450">
    <property type="match status" value="1"/>
</dbReference>
<gene>
    <name evidence="4" type="ORF">GCM10008938_34490</name>
</gene>
<dbReference type="RefSeq" id="WP_229684855.1">
    <property type="nucleotide sequence ID" value="NZ_BMOD01000015.1"/>
</dbReference>
<feature type="domain" description="Smf/DprA SLOG" evidence="2">
    <location>
        <begin position="80"/>
        <end position="285"/>
    </location>
</feature>
<dbReference type="SUPFAM" id="SSF102405">
    <property type="entry name" value="MCP/YpsA-like"/>
    <property type="match status" value="1"/>
</dbReference>
<keyword evidence="4" id="KW-0238">DNA-binding</keyword>
<dbReference type="Proteomes" id="UP000632222">
    <property type="component" value="Unassembled WGS sequence"/>
</dbReference>
<dbReference type="Pfam" id="PF02481">
    <property type="entry name" value="DNA_processg_A"/>
    <property type="match status" value="1"/>
</dbReference>
<dbReference type="EMBL" id="BMOD01000015">
    <property type="protein sequence ID" value="GGJ45289.1"/>
    <property type="molecule type" value="Genomic_DNA"/>
</dbReference>
<dbReference type="Pfam" id="PF17782">
    <property type="entry name" value="WHD_DprA"/>
    <property type="match status" value="1"/>
</dbReference>
<name>A0ABQ2D834_9DEIO</name>